<protein>
    <submittedName>
        <fullName evidence="1">Putative ORFan</fullName>
    </submittedName>
</protein>
<proteinExistence type="predicted"/>
<name>A0A6N1NS43_9VIRU</name>
<dbReference type="EMBL" id="MF405918">
    <property type="protein sequence ID" value="QKU34578.1"/>
    <property type="molecule type" value="Genomic_DNA"/>
</dbReference>
<sequence>MNAVMPMLKETFALVAEPLPVITSTNPIAVSNVGIFILITLDVIFK</sequence>
<reference evidence="1" key="1">
    <citation type="submission" date="2017-06" db="EMBL/GenBank/DDBJ databases">
        <authorList>
            <person name="Assis F.L."/>
            <person name="Abrahao J.S."/>
            <person name="Silva L."/>
            <person name="Khalil J.B."/>
            <person name="Rodrigues R."/>
            <person name="Silva L.S."/>
            <person name="Boratto P."/>
            <person name="Andrade M."/>
            <person name="Kroon E.G."/>
            <person name="Ribeiro B."/>
            <person name="Bergier I."/>
            <person name="Seligmann H."/>
            <person name="Ghigo E."/>
            <person name="Colson P."/>
            <person name="Levasseur A."/>
            <person name="Raoult D."/>
            <person name="Scola B.L."/>
        </authorList>
    </citation>
    <scope>NUCLEOTIDE SEQUENCE</scope>
    <source>
        <strain evidence="1">Deep ocean</strain>
    </source>
</reference>
<organism evidence="1">
    <name type="scientific">Tupanvirus deep ocean</name>
    <dbReference type="NCBI Taxonomy" id="2126984"/>
    <lineage>
        <taxon>Viruses</taxon>
        <taxon>Varidnaviria</taxon>
        <taxon>Bamfordvirae</taxon>
        <taxon>Nucleocytoviricota</taxon>
        <taxon>Megaviricetes</taxon>
        <taxon>Imitervirales</taxon>
        <taxon>Mimiviridae</taxon>
        <taxon>Megamimivirinae</taxon>
        <taxon>Tupanvirus</taxon>
        <taxon>Tupanvirus altamarinense</taxon>
    </lineage>
</organism>
<reference evidence="1" key="2">
    <citation type="journal article" date="2018" name="Nat. Commun.">
        <title>Tailed giant Tupanvirus possesses the most complete translational apparatus of the known virosphere.</title>
        <authorList>
            <person name="Abrahao J."/>
            <person name="Silva L."/>
            <person name="Silva L.S."/>
            <person name="Khalil J.Y.B."/>
            <person name="Rodrigues R."/>
            <person name="Arantes T."/>
            <person name="Assis F."/>
            <person name="Boratto P."/>
            <person name="Andrade M."/>
            <person name="Kroon E.G."/>
            <person name="Ribeiro B."/>
            <person name="Bergier I."/>
            <person name="Seligmann H."/>
            <person name="Ghigo E."/>
            <person name="Colson P."/>
            <person name="Levasseur A."/>
            <person name="Kroemer G."/>
            <person name="Raoult D."/>
            <person name="La Scola B."/>
        </authorList>
    </citation>
    <scope>NUCLEOTIDE SEQUENCE [LARGE SCALE GENOMIC DNA]</scope>
    <source>
        <strain evidence="1">Deep ocean</strain>
    </source>
</reference>
<accession>A0A6N1NS43</accession>
<dbReference type="RefSeq" id="YP_010781215.1">
    <property type="nucleotide sequence ID" value="NC_075038.1"/>
</dbReference>
<evidence type="ECO:0000313" key="1">
    <source>
        <dbReference type="EMBL" id="QKU34578.1"/>
    </source>
</evidence>
<dbReference type="KEGG" id="vg:80517906"/>
<dbReference type="GeneID" id="80517906"/>